<dbReference type="PIRSF" id="PIRSF000401">
    <property type="entry name" value="RPL11_MTase"/>
    <property type="match status" value="1"/>
</dbReference>
<comment type="similarity">
    <text evidence="1">Belongs to the methyltransferase superfamily. PrmA family.</text>
</comment>
<dbReference type="PANTHER" id="PTHR43648:SF1">
    <property type="entry name" value="ELECTRON TRANSFER FLAVOPROTEIN BETA SUBUNIT LYSINE METHYLTRANSFERASE"/>
    <property type="match status" value="1"/>
</dbReference>
<dbReference type="GO" id="GO:0008276">
    <property type="term" value="F:protein methyltransferase activity"/>
    <property type="evidence" value="ECO:0007669"/>
    <property type="project" value="InterPro"/>
</dbReference>
<name>A0A381UNR1_9ZZZZ</name>
<dbReference type="InterPro" id="IPR050078">
    <property type="entry name" value="Ribosomal_L11_MeTrfase_PrmA"/>
</dbReference>
<proteinExistence type="inferred from homology"/>
<dbReference type="InterPro" id="IPR029063">
    <property type="entry name" value="SAM-dependent_MTases_sf"/>
</dbReference>
<evidence type="ECO:0000256" key="3">
    <source>
        <dbReference type="ARBA" id="ARBA00022603"/>
    </source>
</evidence>
<dbReference type="AlphaFoldDB" id="A0A381UNR1"/>
<evidence type="ECO:0000256" key="4">
    <source>
        <dbReference type="ARBA" id="ARBA00022679"/>
    </source>
</evidence>
<dbReference type="GO" id="GO:0032259">
    <property type="term" value="P:methylation"/>
    <property type="evidence" value="ECO:0007669"/>
    <property type="project" value="UniProtKB-KW"/>
</dbReference>
<dbReference type="Pfam" id="PF06325">
    <property type="entry name" value="PrmA"/>
    <property type="match status" value="1"/>
</dbReference>
<reference evidence="6" key="1">
    <citation type="submission" date="2018-05" db="EMBL/GenBank/DDBJ databases">
        <authorList>
            <person name="Lanie J.A."/>
            <person name="Ng W.-L."/>
            <person name="Kazmierczak K.M."/>
            <person name="Andrzejewski T.M."/>
            <person name="Davidsen T.M."/>
            <person name="Wayne K.J."/>
            <person name="Tettelin H."/>
            <person name="Glass J.I."/>
            <person name="Rusch D."/>
            <person name="Podicherti R."/>
            <person name="Tsui H.-C.T."/>
            <person name="Winkler M.E."/>
        </authorList>
    </citation>
    <scope>NUCLEOTIDE SEQUENCE</scope>
</reference>
<dbReference type="SUPFAM" id="SSF53335">
    <property type="entry name" value="S-adenosyl-L-methionine-dependent methyltransferases"/>
    <property type="match status" value="1"/>
</dbReference>
<dbReference type="EMBL" id="UINC01006671">
    <property type="protein sequence ID" value="SVA28947.1"/>
    <property type="molecule type" value="Genomic_DNA"/>
</dbReference>
<dbReference type="Gene3D" id="3.40.50.150">
    <property type="entry name" value="Vaccinia Virus protein VP39"/>
    <property type="match status" value="1"/>
</dbReference>
<sequence>MRWLQISIISPPEYVEPLTHLFNLHGEGSASVEHPGGYNPDEGEIPDPTDWVTIKGWLPFDDTTSSRKTAINVGVRLIRHFVDLPEIEEREVNDEEWRNQKFKRIRIGTNLMIVPKSAEFTGKTSDVVITLEPGLAFGTGHHPTTRMCLEEIETTVKPNDRFLDVGCGSGILSIAALALGAQHAIGVDIENDAVNAAIRNLNDAGFSAQSTILSGELPQDKITDGDFDVVVANIAANVLIKNAESLVAAAAEDGVIIASGMLKTRVDDVVSAFESAGGKVQSTRQIEDWITTLITRSK</sequence>
<dbReference type="InterPro" id="IPR004498">
    <property type="entry name" value="Ribosomal_PrmA_MeTrfase"/>
</dbReference>
<evidence type="ECO:0008006" key="7">
    <source>
        <dbReference type="Google" id="ProtNLM"/>
    </source>
</evidence>
<keyword evidence="3" id="KW-0489">Methyltransferase</keyword>
<dbReference type="HAMAP" id="MF_00735">
    <property type="entry name" value="Methyltr_PrmA"/>
    <property type="match status" value="1"/>
</dbReference>
<keyword evidence="2" id="KW-0963">Cytoplasm</keyword>
<evidence type="ECO:0000256" key="1">
    <source>
        <dbReference type="ARBA" id="ARBA00009741"/>
    </source>
</evidence>
<protein>
    <recommendedName>
        <fullName evidence="7">Ribosomal protein L11 methyltransferase</fullName>
    </recommendedName>
</protein>
<keyword evidence="5" id="KW-0949">S-adenosyl-L-methionine</keyword>
<gene>
    <name evidence="6" type="ORF">METZ01_LOCUS81801</name>
</gene>
<evidence type="ECO:0000256" key="2">
    <source>
        <dbReference type="ARBA" id="ARBA00022490"/>
    </source>
</evidence>
<evidence type="ECO:0000256" key="5">
    <source>
        <dbReference type="ARBA" id="ARBA00022691"/>
    </source>
</evidence>
<keyword evidence="4" id="KW-0808">Transferase</keyword>
<dbReference type="CDD" id="cd02440">
    <property type="entry name" value="AdoMet_MTases"/>
    <property type="match status" value="1"/>
</dbReference>
<evidence type="ECO:0000313" key="6">
    <source>
        <dbReference type="EMBL" id="SVA28947.1"/>
    </source>
</evidence>
<accession>A0A381UNR1</accession>
<organism evidence="6">
    <name type="scientific">marine metagenome</name>
    <dbReference type="NCBI Taxonomy" id="408172"/>
    <lineage>
        <taxon>unclassified sequences</taxon>
        <taxon>metagenomes</taxon>
        <taxon>ecological metagenomes</taxon>
    </lineage>
</organism>
<dbReference type="PANTHER" id="PTHR43648">
    <property type="entry name" value="ELECTRON TRANSFER FLAVOPROTEIN BETA SUBUNIT LYSINE METHYLTRANSFERASE"/>
    <property type="match status" value="1"/>
</dbReference>